<comment type="catalytic activity">
    <reaction evidence="4">
        <text>[thioredoxin]-disulfide + sulfite + AMP + 2 H(+) = adenosine 5'-phosphosulfate + [thioredoxin]-dithiol</text>
        <dbReference type="Rhea" id="RHEA:21976"/>
        <dbReference type="Rhea" id="RHEA-COMP:10698"/>
        <dbReference type="Rhea" id="RHEA-COMP:10700"/>
        <dbReference type="ChEBI" id="CHEBI:15378"/>
        <dbReference type="ChEBI" id="CHEBI:17359"/>
        <dbReference type="ChEBI" id="CHEBI:29950"/>
        <dbReference type="ChEBI" id="CHEBI:50058"/>
        <dbReference type="ChEBI" id="CHEBI:58243"/>
        <dbReference type="ChEBI" id="CHEBI:456215"/>
        <dbReference type="EC" id="1.8.4.10"/>
    </reaction>
</comment>
<organism evidence="6 7">
    <name type="scientific">Acetobacter oeni</name>
    <dbReference type="NCBI Taxonomy" id="304077"/>
    <lineage>
        <taxon>Bacteria</taxon>
        <taxon>Pseudomonadati</taxon>
        <taxon>Pseudomonadota</taxon>
        <taxon>Alphaproteobacteria</taxon>
        <taxon>Acetobacterales</taxon>
        <taxon>Acetobacteraceae</taxon>
        <taxon>Acetobacter</taxon>
    </lineage>
</organism>
<reference evidence="6 7" key="1">
    <citation type="submission" date="2019-07" db="EMBL/GenBank/DDBJ databases">
        <title>Whole genome shotgun sequence of Acetobacter oeni NBRC 105207.</title>
        <authorList>
            <person name="Hosoyama A."/>
            <person name="Uohara A."/>
            <person name="Ohji S."/>
            <person name="Ichikawa N."/>
        </authorList>
    </citation>
    <scope>NUCLEOTIDE SEQUENCE [LARGE SCALE GENOMIC DNA]</scope>
    <source>
        <strain evidence="6 7">NBRC 105207</strain>
    </source>
</reference>
<dbReference type="AlphaFoldDB" id="A0A511XKF6"/>
<evidence type="ECO:0000256" key="1">
    <source>
        <dbReference type="ARBA" id="ARBA00009732"/>
    </source>
</evidence>
<comment type="subcellular location">
    <subcellularLocation>
        <location evidence="4">Cytoplasm</location>
    </subcellularLocation>
</comment>
<dbReference type="GO" id="GO:0019379">
    <property type="term" value="P:sulfate assimilation, phosphoadenylyl sulfate reduction by phosphoadenylyl-sulfate reductase (thioredoxin)"/>
    <property type="evidence" value="ECO:0007669"/>
    <property type="project" value="UniProtKB-UniRule"/>
</dbReference>
<keyword evidence="7" id="KW-1185">Reference proteome</keyword>
<dbReference type="InterPro" id="IPR004511">
    <property type="entry name" value="PAPS/APS_Rdtase"/>
</dbReference>
<feature type="binding site" evidence="4">
    <location>
        <position position="115"/>
    </location>
    <ligand>
        <name>[4Fe-4S] cluster</name>
        <dbReference type="ChEBI" id="CHEBI:49883"/>
    </ligand>
</feature>
<dbReference type="GO" id="GO:0051539">
    <property type="term" value="F:4 iron, 4 sulfur cluster binding"/>
    <property type="evidence" value="ECO:0007669"/>
    <property type="project" value="UniProtKB-UniRule"/>
</dbReference>
<evidence type="ECO:0000256" key="2">
    <source>
        <dbReference type="ARBA" id="ARBA00023002"/>
    </source>
</evidence>
<dbReference type="OrthoDB" id="9794018at2"/>
<evidence type="ECO:0000313" key="6">
    <source>
        <dbReference type="EMBL" id="GEN63426.1"/>
    </source>
</evidence>
<dbReference type="EC" id="1.8.4.10" evidence="4"/>
<feature type="domain" description="Phosphoadenosine phosphosulphate reductase" evidence="5">
    <location>
        <begin position="33"/>
        <end position="202"/>
    </location>
</feature>
<comment type="pathway">
    <text evidence="3 4">Sulfur metabolism; hydrogen sulfide biosynthesis; sulfite from sulfate.</text>
</comment>
<sequence>MTVTQHQIETIRSAGTDARAILRAARSTLPGKVAVLSSFGAESALLLAFAAEIDPAIPVLFLETGMHFPETLQYRRDLAADLGLTNVRDIPPAPKALEQRDPSSQLWAFDPDACCQLRKVEPLNLATLPFSALITGRKRSQAATRHRMEVVEPDGEDRIKINPLADWTAEDIDAEMTRRNLRRNPLSLKGYPSIGCEPCTRPAGENDDPRAGRWAGQNKVECGIHKPA</sequence>
<keyword evidence="2 4" id="KW-0560">Oxidoreductase</keyword>
<comment type="cofactor">
    <cofactor evidence="4">
        <name>[4Fe-4S] cluster</name>
        <dbReference type="ChEBI" id="CHEBI:49883"/>
    </cofactor>
    <text evidence="4">Binds 1 [4Fe-4S] cluster per subunit.</text>
</comment>
<evidence type="ECO:0000259" key="5">
    <source>
        <dbReference type="Pfam" id="PF01507"/>
    </source>
</evidence>
<protein>
    <recommendedName>
        <fullName evidence="4">Adenosine 5'-phosphosulfate reductase</fullName>
        <shortName evidence="4">APS reductase</shortName>
        <ecNumber evidence="4">1.8.4.10</ecNumber>
    </recommendedName>
    <alternativeName>
        <fullName evidence="4">5'-adenylylsulfate reductase</fullName>
    </alternativeName>
    <alternativeName>
        <fullName evidence="4">Thioredoxin-dependent 5'-adenylylsulfate reductase</fullName>
    </alternativeName>
</protein>
<gene>
    <name evidence="4 6" type="primary">cysH</name>
    <name evidence="6" type="ORF">AOE01nite_16500</name>
</gene>
<dbReference type="InterPro" id="IPR014729">
    <property type="entry name" value="Rossmann-like_a/b/a_fold"/>
</dbReference>
<dbReference type="GO" id="GO:0005737">
    <property type="term" value="C:cytoplasm"/>
    <property type="evidence" value="ECO:0007669"/>
    <property type="project" value="UniProtKB-SubCell"/>
</dbReference>
<dbReference type="Gene3D" id="3.40.50.620">
    <property type="entry name" value="HUPs"/>
    <property type="match status" value="1"/>
</dbReference>
<dbReference type="InterPro" id="IPR002500">
    <property type="entry name" value="PAPS_reduct_dom"/>
</dbReference>
<dbReference type="PIRSF" id="PIRSF000857">
    <property type="entry name" value="PAPS_reductase"/>
    <property type="match status" value="1"/>
</dbReference>
<feature type="binding site" evidence="4">
    <location>
        <position position="114"/>
    </location>
    <ligand>
        <name>[4Fe-4S] cluster</name>
        <dbReference type="ChEBI" id="CHEBI:49883"/>
    </ligand>
</feature>
<dbReference type="HAMAP" id="MF_00063">
    <property type="entry name" value="CysH"/>
    <property type="match status" value="1"/>
</dbReference>
<dbReference type="GO" id="GO:0004604">
    <property type="term" value="F:phosphoadenylyl-sulfate reductase (thioredoxin) activity"/>
    <property type="evidence" value="ECO:0007669"/>
    <property type="project" value="UniProtKB-UniRule"/>
</dbReference>
<comment type="caution">
    <text evidence="6">The sequence shown here is derived from an EMBL/GenBank/DDBJ whole genome shotgun (WGS) entry which is preliminary data.</text>
</comment>
<evidence type="ECO:0000256" key="3">
    <source>
        <dbReference type="ARBA" id="ARBA00024327"/>
    </source>
</evidence>
<dbReference type="RefSeq" id="WP_146887977.1">
    <property type="nucleotide sequence ID" value="NZ_BJYG01000020.1"/>
</dbReference>
<name>A0A511XKF6_9PROT</name>
<dbReference type="EMBL" id="BJYG01000020">
    <property type="protein sequence ID" value="GEN63426.1"/>
    <property type="molecule type" value="Genomic_DNA"/>
</dbReference>
<feature type="binding site" evidence="4">
    <location>
        <position position="199"/>
    </location>
    <ligand>
        <name>[4Fe-4S] cluster</name>
        <dbReference type="ChEBI" id="CHEBI:49883"/>
    </ligand>
</feature>
<keyword evidence="4" id="KW-0408">Iron</keyword>
<dbReference type="Pfam" id="PF01507">
    <property type="entry name" value="PAPS_reduct"/>
    <property type="match status" value="1"/>
</dbReference>
<dbReference type="PANTHER" id="PTHR46509">
    <property type="entry name" value="PHOSPHOADENOSINE PHOSPHOSULFATE REDUCTASE"/>
    <property type="match status" value="1"/>
</dbReference>
<keyword evidence="4" id="KW-0479">Metal-binding</keyword>
<dbReference type="NCBIfam" id="NF002537">
    <property type="entry name" value="PRK02090.1"/>
    <property type="match status" value="1"/>
</dbReference>
<keyword evidence="4" id="KW-0963">Cytoplasm</keyword>
<dbReference type="GO" id="GO:0070814">
    <property type="term" value="P:hydrogen sulfide biosynthetic process"/>
    <property type="evidence" value="ECO:0007669"/>
    <property type="project" value="UniProtKB-UniRule"/>
</dbReference>
<dbReference type="Proteomes" id="UP000321746">
    <property type="component" value="Unassembled WGS sequence"/>
</dbReference>
<dbReference type="GO" id="GO:0046872">
    <property type="term" value="F:metal ion binding"/>
    <property type="evidence" value="ECO:0007669"/>
    <property type="project" value="UniProtKB-KW"/>
</dbReference>
<accession>A0A511XKF6</accession>
<dbReference type="SUPFAM" id="SSF52402">
    <property type="entry name" value="Adenine nucleotide alpha hydrolases-like"/>
    <property type="match status" value="1"/>
</dbReference>
<feature type="active site" description="Nucleophile; cysteine thiosulfonate intermediate" evidence="4">
    <location>
        <position position="222"/>
    </location>
</feature>
<evidence type="ECO:0000313" key="7">
    <source>
        <dbReference type="Proteomes" id="UP000321746"/>
    </source>
</evidence>
<keyword evidence="4" id="KW-0411">Iron-sulfur</keyword>
<dbReference type="GO" id="GO:0043866">
    <property type="term" value="F:adenylyl-sulfate reductase (thioredoxin) activity"/>
    <property type="evidence" value="ECO:0007669"/>
    <property type="project" value="UniProtKB-EC"/>
</dbReference>
<feature type="binding site" evidence="4">
    <location>
        <position position="196"/>
    </location>
    <ligand>
        <name>[4Fe-4S] cluster</name>
        <dbReference type="ChEBI" id="CHEBI:49883"/>
    </ligand>
</feature>
<proteinExistence type="inferred from homology"/>
<comment type="similarity">
    <text evidence="1 4">Belongs to the PAPS reductase family. CysH subfamily.</text>
</comment>
<evidence type="ECO:0000256" key="4">
    <source>
        <dbReference type="HAMAP-Rule" id="MF_00063"/>
    </source>
</evidence>
<dbReference type="PANTHER" id="PTHR46509:SF1">
    <property type="entry name" value="PHOSPHOADENOSINE PHOSPHOSULFATE REDUCTASE"/>
    <property type="match status" value="1"/>
</dbReference>
<comment type="function">
    <text evidence="4">Catalyzes the formation of sulfite from adenosine 5'-phosphosulfate (APS) using thioredoxin as an electron donor.</text>
</comment>